<proteinExistence type="predicted"/>
<dbReference type="Pfam" id="PF19867">
    <property type="entry name" value="DUF6340"/>
    <property type="match status" value="1"/>
</dbReference>
<organism evidence="1 2">
    <name type="scientific">Hufsiella ginkgonis</name>
    <dbReference type="NCBI Taxonomy" id="2695274"/>
    <lineage>
        <taxon>Bacteria</taxon>
        <taxon>Pseudomonadati</taxon>
        <taxon>Bacteroidota</taxon>
        <taxon>Sphingobacteriia</taxon>
        <taxon>Sphingobacteriales</taxon>
        <taxon>Sphingobacteriaceae</taxon>
        <taxon>Hufsiella</taxon>
    </lineage>
</organism>
<dbReference type="PROSITE" id="PS51257">
    <property type="entry name" value="PROKAR_LIPOPROTEIN"/>
    <property type="match status" value="1"/>
</dbReference>
<dbReference type="EMBL" id="WVHS01000001">
    <property type="protein sequence ID" value="MXV14191.1"/>
    <property type="molecule type" value="Genomic_DNA"/>
</dbReference>
<gene>
    <name evidence="1" type="ORF">GS398_02690</name>
</gene>
<evidence type="ECO:0000313" key="1">
    <source>
        <dbReference type="EMBL" id="MXV14191.1"/>
    </source>
</evidence>
<evidence type="ECO:0008006" key="3">
    <source>
        <dbReference type="Google" id="ProtNLM"/>
    </source>
</evidence>
<name>A0A7K1XT66_9SPHI</name>
<keyword evidence="2" id="KW-1185">Reference proteome</keyword>
<dbReference type="AlphaFoldDB" id="A0A7K1XT66"/>
<protein>
    <recommendedName>
        <fullName evidence="3">Tetratricopeptide repeat protein</fullName>
    </recommendedName>
</protein>
<comment type="caution">
    <text evidence="1">The sequence shown here is derived from an EMBL/GenBank/DDBJ whole genome shotgun (WGS) entry which is preliminary data.</text>
</comment>
<reference evidence="1 2" key="1">
    <citation type="submission" date="2019-11" db="EMBL/GenBank/DDBJ databases">
        <title>Pedobacter sp. HMF7056 Genome sequencing and assembly.</title>
        <authorList>
            <person name="Kang H."/>
            <person name="Kim H."/>
            <person name="Joh K."/>
        </authorList>
    </citation>
    <scope>NUCLEOTIDE SEQUENCE [LARGE SCALE GENOMIC DNA]</scope>
    <source>
        <strain evidence="1 2">HMF7056</strain>
    </source>
</reference>
<dbReference type="InterPro" id="IPR045921">
    <property type="entry name" value="DUF6340"/>
</dbReference>
<evidence type="ECO:0000313" key="2">
    <source>
        <dbReference type="Proteomes" id="UP000451233"/>
    </source>
</evidence>
<sequence>MIRTFVFAMLLLLLLTSCGVRYVHYSLAVPPAIDIQSTHATILIINRFDPYQLEFRRAKKTNAVRSGSLAMLATVENELAGMKVNVISAYDSVTMARDIHLLPDSTILTSGQLSKLAEKYQADYVLSLESYTTGFHQDEVEKVKNQDGSTSKTAHYSVYARSTWAWYDIRENKFMELTGNASRYHSGRSVVSALLAFGPAITPNAADIQDISKVAARHVAGYYKRGSRPILREIYAADALKAPGEAIMAGDYERARALLEPLARSGNNDLAAKSLYNMAVLAEMQGNTSSAMDLAELSLKKKDNRKAKVMLGLRRSPEALISQAQ</sequence>
<dbReference type="Proteomes" id="UP000451233">
    <property type="component" value="Unassembled WGS sequence"/>
</dbReference>
<accession>A0A7K1XT66</accession>
<dbReference type="RefSeq" id="WP_160905182.1">
    <property type="nucleotide sequence ID" value="NZ_WVHS01000001.1"/>
</dbReference>